<evidence type="ECO:0000313" key="2">
    <source>
        <dbReference type="Proteomes" id="UP000494106"/>
    </source>
</evidence>
<dbReference type="EMBL" id="CADEBC010000476">
    <property type="protein sequence ID" value="CAB3232127.1"/>
    <property type="molecule type" value="Genomic_DNA"/>
</dbReference>
<protein>
    <submittedName>
        <fullName evidence="1">Uncharacterized protein</fullName>
    </submittedName>
</protein>
<dbReference type="Proteomes" id="UP000494106">
    <property type="component" value="Unassembled WGS sequence"/>
</dbReference>
<gene>
    <name evidence="1" type="ORF">APLA_LOCUS4720</name>
</gene>
<organism evidence="1 2">
    <name type="scientific">Arctia plantaginis</name>
    <name type="common">Wood tiger moth</name>
    <name type="synonym">Phalaena plantaginis</name>
    <dbReference type="NCBI Taxonomy" id="874455"/>
    <lineage>
        <taxon>Eukaryota</taxon>
        <taxon>Metazoa</taxon>
        <taxon>Ecdysozoa</taxon>
        <taxon>Arthropoda</taxon>
        <taxon>Hexapoda</taxon>
        <taxon>Insecta</taxon>
        <taxon>Pterygota</taxon>
        <taxon>Neoptera</taxon>
        <taxon>Endopterygota</taxon>
        <taxon>Lepidoptera</taxon>
        <taxon>Glossata</taxon>
        <taxon>Ditrysia</taxon>
        <taxon>Noctuoidea</taxon>
        <taxon>Erebidae</taxon>
        <taxon>Arctiinae</taxon>
        <taxon>Arctia</taxon>
    </lineage>
</organism>
<dbReference type="OrthoDB" id="7408564at2759"/>
<sequence length="169" mass="19562">MYFAATRSFVSRQMRPWNLQLQYNGASKPRLSNSTTKYIFQPLMSRSRHENPYKVSTTMIGSLQSLPKPFVYSPPRTDTSSSMFYINSEVECPPYSVTSECLPTETDTCYFAREGKDEEISKKIKELLGETKDKPEVNLDAYSLETLRRKIKNENLKDPDVPPGWERKK</sequence>
<evidence type="ECO:0000313" key="1">
    <source>
        <dbReference type="EMBL" id="CAB3232127.1"/>
    </source>
</evidence>
<comment type="caution">
    <text evidence="1">The sequence shown here is derived from an EMBL/GenBank/DDBJ whole genome shotgun (WGS) entry which is preliminary data.</text>
</comment>
<keyword evidence="2" id="KW-1185">Reference proteome</keyword>
<dbReference type="AlphaFoldDB" id="A0A8S0ZHU5"/>
<proteinExistence type="predicted"/>
<accession>A0A8S0ZHU5</accession>
<reference evidence="1 2" key="1">
    <citation type="submission" date="2020-04" db="EMBL/GenBank/DDBJ databases">
        <authorList>
            <person name="Wallbank WR R."/>
            <person name="Pardo Diaz C."/>
            <person name="Kozak K."/>
            <person name="Martin S."/>
            <person name="Jiggins C."/>
            <person name="Moest M."/>
            <person name="Warren A I."/>
            <person name="Byers J.R.P. K."/>
            <person name="Montejo-Kovacevich G."/>
            <person name="Yen C E."/>
        </authorList>
    </citation>
    <scope>NUCLEOTIDE SEQUENCE [LARGE SCALE GENOMIC DNA]</scope>
</reference>
<name>A0A8S0ZHU5_ARCPL</name>